<dbReference type="EMBL" id="JAVRRG010000314">
    <property type="protein sequence ID" value="KAK5073311.1"/>
    <property type="molecule type" value="Genomic_DNA"/>
</dbReference>
<comment type="caution">
    <text evidence="1">The sequence shown here is derived from an EMBL/GenBank/DDBJ whole genome shotgun (WGS) entry which is preliminary data.</text>
</comment>
<accession>A0ABR0JU49</accession>
<protein>
    <recommendedName>
        <fullName evidence="3">F-box domain-containing protein</fullName>
    </recommendedName>
</protein>
<organism evidence="1 2">
    <name type="scientific">Lithohypha guttulata</name>
    <dbReference type="NCBI Taxonomy" id="1690604"/>
    <lineage>
        <taxon>Eukaryota</taxon>
        <taxon>Fungi</taxon>
        <taxon>Dikarya</taxon>
        <taxon>Ascomycota</taxon>
        <taxon>Pezizomycotina</taxon>
        <taxon>Eurotiomycetes</taxon>
        <taxon>Chaetothyriomycetidae</taxon>
        <taxon>Chaetothyriales</taxon>
        <taxon>Trichomeriaceae</taxon>
        <taxon>Lithohypha</taxon>
    </lineage>
</organism>
<gene>
    <name evidence="1" type="ORF">LTR24_010358</name>
</gene>
<proteinExistence type="predicted"/>
<evidence type="ECO:0000313" key="1">
    <source>
        <dbReference type="EMBL" id="KAK5073311.1"/>
    </source>
</evidence>
<reference evidence="1 2" key="1">
    <citation type="submission" date="2023-08" db="EMBL/GenBank/DDBJ databases">
        <title>Black Yeasts Isolated from many extreme environments.</title>
        <authorList>
            <person name="Coleine C."/>
            <person name="Stajich J.E."/>
            <person name="Selbmann L."/>
        </authorList>
    </citation>
    <scope>NUCLEOTIDE SEQUENCE [LARGE SCALE GENOMIC DNA]</scope>
    <source>
        <strain evidence="1 2">CCFEE 5885</strain>
    </source>
</reference>
<name>A0ABR0JU49_9EURO</name>
<sequence>MSLVSLPIELLDMICHRIYDFQTGIVHDDETKAVYTLCLTSKHLYTASKPHLYRRIHTRRVYLLARSIANSPSLALLTKELHLMLGPDQKYDTGKAYTLLKSRGFVPGSCTRHLHPADQPLISLMLCEALLTKMCNVSELSLCIDKIPTHIQLFDPKRWRSKKKDSLPLLTDLTLFQSYRCIQDPGLIRHMQYLLPLLALRKVYIEMNCVCDVPETGLALSTLEKLDISCGISRADMELLVHGCHALRSFSYSHMAQSDPRVNMRDVLDTLQSQRNTLAHLSIHFHHDDCYEEDINDEDILQQLHNYAHLEHLDVDFDSLLDLDSGWDNDYDPDLVYREARFVGKLPHHRVIKELEEVAKCKVQDLPYLDTVTLEFFEEVLGGIGDDDQGNEGCLCDGLDLPLTEAKKALANAGVRLLME</sequence>
<evidence type="ECO:0000313" key="2">
    <source>
        <dbReference type="Proteomes" id="UP001345013"/>
    </source>
</evidence>
<keyword evidence="2" id="KW-1185">Reference proteome</keyword>
<dbReference type="Proteomes" id="UP001345013">
    <property type="component" value="Unassembled WGS sequence"/>
</dbReference>
<evidence type="ECO:0008006" key="3">
    <source>
        <dbReference type="Google" id="ProtNLM"/>
    </source>
</evidence>